<dbReference type="RefSeq" id="WP_113744189.1">
    <property type="nucleotide sequence ID" value="NZ_UAPV01000001.1"/>
</dbReference>
<sequence>MISMEEAGVTAASLPLALKNVAQGLYSRGFDVIGSRGKLPNLHKWKGVDREQLLEWCMLNLDNGKANSLTLRLDNTQLCAFDLDFPSSDFTDDFIRRIHCADLVPQLFTTSGKKGCKIFFRAPFEVKQELPLHLGPSVVCDDGRKFDLEIKKDLSVVFGAYPEHEKLYSEYPQTTFIVQSLPSDLPELDADKITRIKVAYCNTIQEHTLKGALVFNYGFNDAVQKVKAVIAYDVLHNHNRIYSFLIDVGDEIILRALCDFYDGQTIRRLPQTAQAQPLVQAVKEMQQVKDMAVMQLHALAFEQIYEPYKLHLMGVLASKGINTTMQSSVIELYERYFIERTCERYKEYLC</sequence>
<organism evidence="1 2">
    <name type="scientific">Anaerobiospirillum thomasii</name>
    <dbReference type="NCBI Taxonomy" id="179995"/>
    <lineage>
        <taxon>Bacteria</taxon>
        <taxon>Pseudomonadati</taxon>
        <taxon>Pseudomonadota</taxon>
        <taxon>Gammaproteobacteria</taxon>
        <taxon>Aeromonadales</taxon>
        <taxon>Succinivibrionaceae</taxon>
        <taxon>Anaerobiospirillum</taxon>
    </lineage>
</organism>
<dbReference type="EMBL" id="UAPV01000001">
    <property type="protein sequence ID" value="SPT70077.1"/>
    <property type="molecule type" value="Genomic_DNA"/>
</dbReference>
<gene>
    <name evidence="1" type="ORF">NCTC13093_01482</name>
</gene>
<proteinExistence type="predicted"/>
<evidence type="ECO:0000313" key="1">
    <source>
        <dbReference type="EMBL" id="SPT70077.1"/>
    </source>
</evidence>
<evidence type="ECO:0000313" key="2">
    <source>
        <dbReference type="Proteomes" id="UP000250086"/>
    </source>
</evidence>
<dbReference type="AlphaFoldDB" id="A0A2X0WI14"/>
<protein>
    <submittedName>
        <fullName evidence="1">Uncharacterized protein</fullName>
    </submittedName>
</protein>
<dbReference type="Proteomes" id="UP000250086">
    <property type="component" value="Unassembled WGS sequence"/>
</dbReference>
<accession>A0A2X0WI14</accession>
<keyword evidence="2" id="KW-1185">Reference proteome</keyword>
<name>A0A2X0WI14_9GAMM</name>
<reference evidence="1 2" key="1">
    <citation type="submission" date="2018-06" db="EMBL/GenBank/DDBJ databases">
        <authorList>
            <consortium name="Pathogen Informatics"/>
            <person name="Doyle S."/>
        </authorList>
    </citation>
    <scope>NUCLEOTIDE SEQUENCE [LARGE SCALE GENOMIC DNA]</scope>
    <source>
        <strain evidence="1 2">NCTC13093</strain>
    </source>
</reference>